<dbReference type="PANTHER" id="PTHR18881:SF2">
    <property type="entry name" value="POLYAMINE-MODULATED FACTOR 1-BINDING PROTEIN 1"/>
    <property type="match status" value="1"/>
</dbReference>
<dbReference type="OrthoDB" id="6350415at2759"/>
<organism evidence="3 4">
    <name type="scientific">Menidia menidia</name>
    <name type="common">Atlantic silverside</name>
    <dbReference type="NCBI Taxonomy" id="238744"/>
    <lineage>
        <taxon>Eukaryota</taxon>
        <taxon>Metazoa</taxon>
        <taxon>Chordata</taxon>
        <taxon>Craniata</taxon>
        <taxon>Vertebrata</taxon>
        <taxon>Euteleostomi</taxon>
        <taxon>Actinopterygii</taxon>
        <taxon>Neopterygii</taxon>
        <taxon>Teleostei</taxon>
        <taxon>Neoteleostei</taxon>
        <taxon>Acanthomorphata</taxon>
        <taxon>Ovalentaria</taxon>
        <taxon>Atherinomorphae</taxon>
        <taxon>Atheriniformes</taxon>
        <taxon>Atherinopsidae</taxon>
        <taxon>Menidiinae</taxon>
        <taxon>Menidia</taxon>
    </lineage>
</organism>
<feature type="coiled-coil region" evidence="1">
    <location>
        <begin position="229"/>
        <end position="288"/>
    </location>
</feature>
<protein>
    <submittedName>
        <fullName evidence="3">(Atlantic silverside) hypothetical protein</fullName>
    </submittedName>
</protein>
<name>A0A8S4AP56_9TELE</name>
<keyword evidence="4" id="KW-1185">Reference proteome</keyword>
<dbReference type="GO" id="GO:0007283">
    <property type="term" value="P:spermatogenesis"/>
    <property type="evidence" value="ECO:0007669"/>
    <property type="project" value="TreeGrafter"/>
</dbReference>
<keyword evidence="1" id="KW-0175">Coiled coil</keyword>
<evidence type="ECO:0000313" key="4">
    <source>
        <dbReference type="Proteomes" id="UP000677803"/>
    </source>
</evidence>
<feature type="compositionally biased region" description="Basic and acidic residues" evidence="2">
    <location>
        <begin position="396"/>
        <end position="406"/>
    </location>
</feature>
<evidence type="ECO:0000313" key="3">
    <source>
        <dbReference type="EMBL" id="CAG5895817.1"/>
    </source>
</evidence>
<dbReference type="Proteomes" id="UP000677803">
    <property type="component" value="Unassembled WGS sequence"/>
</dbReference>
<evidence type="ECO:0000256" key="1">
    <source>
        <dbReference type="SAM" id="Coils"/>
    </source>
</evidence>
<dbReference type="Gene3D" id="1.20.920.20">
    <property type="match status" value="1"/>
</dbReference>
<dbReference type="EMBL" id="CAJRST010006668">
    <property type="protein sequence ID" value="CAG5895817.1"/>
    <property type="molecule type" value="Genomic_DNA"/>
</dbReference>
<accession>A0A8S4AP56</accession>
<dbReference type="AlphaFoldDB" id="A0A8S4AP56"/>
<proteinExistence type="predicted"/>
<feature type="region of interest" description="Disordered" evidence="2">
    <location>
        <begin position="396"/>
        <end position="415"/>
    </location>
</feature>
<feature type="coiled-coil region" evidence="1">
    <location>
        <begin position="61"/>
        <end position="186"/>
    </location>
</feature>
<gene>
    <name evidence="3" type="ORF">MMEN_LOCUS6888</name>
</gene>
<reference evidence="3" key="1">
    <citation type="submission" date="2021-05" db="EMBL/GenBank/DDBJ databases">
        <authorList>
            <person name="Tigano A."/>
        </authorList>
    </citation>
    <scope>NUCLEOTIDE SEQUENCE</scope>
</reference>
<comment type="caution">
    <text evidence="3">The sequence shown here is derived from an EMBL/GenBank/DDBJ whole genome shotgun (WGS) entry which is preliminary data.</text>
</comment>
<sequence>MCGCESLFAVAWLHSIPKGLQKKMDEPGADVEECVPVIQAQKRLDEPYPSHLEVAVDKDKLKRQEMETNLLHQQLKGADEEQKKAVLKAREQKETLTIFKQKYTAAIEKVHKVQGQVEFLEEELRYSQKKLKESQLETHSVQEELAELERRYGEKVSHWESSQEALDQLTDELQAYQSELGESQREKDHFKIMMGSLQEQMDTLKQQVRTNMHRTLAKDDLEKSLAASHQTHLSSRRKLEQEVTRLKQEVSSLELKLAGTQKLHVMLLRRAEEQLKEAKQESAMRSKEVDVQRGESQRLVGLLQKQEEKMKTAAGEMKSLRTFDWQLRQELDELHSKHQEAVEELAARAEEARRMEGCPNERKLAEEKIRSAAVRLEKELSEIRENLQQAVDQKLTAERDKQDAQERVNILSQFP</sequence>
<dbReference type="PANTHER" id="PTHR18881">
    <property type="entry name" value="POLYAMINE-MODULATED FACTOR 1-BINDING PROTEIN 1-RELATED"/>
    <property type="match status" value="1"/>
</dbReference>
<dbReference type="SUPFAM" id="SSF57997">
    <property type="entry name" value="Tropomyosin"/>
    <property type="match status" value="1"/>
</dbReference>
<dbReference type="InterPro" id="IPR037391">
    <property type="entry name" value="PMF1-bd"/>
</dbReference>
<evidence type="ECO:0000256" key="2">
    <source>
        <dbReference type="SAM" id="MobiDB-lite"/>
    </source>
</evidence>